<dbReference type="Pfam" id="PF00591">
    <property type="entry name" value="Glycos_transf_3"/>
    <property type="match status" value="1"/>
</dbReference>
<dbReference type="GO" id="GO:0000162">
    <property type="term" value="P:L-tryptophan biosynthetic process"/>
    <property type="evidence" value="ECO:0007669"/>
    <property type="project" value="InterPro"/>
</dbReference>
<name>A0AAD5U4M0_9FUNG</name>
<feature type="domain" description="Glycosyl transferase family 3" evidence="3">
    <location>
        <begin position="96"/>
        <end position="342"/>
    </location>
</feature>
<dbReference type="InterPro" id="IPR036320">
    <property type="entry name" value="Glycosyl_Trfase_fam3_N_dom_sf"/>
</dbReference>
<dbReference type="NCBIfam" id="TIGR01245">
    <property type="entry name" value="trpD"/>
    <property type="match status" value="1"/>
</dbReference>
<dbReference type="GO" id="GO:0005829">
    <property type="term" value="C:cytosol"/>
    <property type="evidence" value="ECO:0007669"/>
    <property type="project" value="TreeGrafter"/>
</dbReference>
<dbReference type="Gene3D" id="1.20.970.10">
    <property type="entry name" value="Transferase, Pyrimidine Nucleoside Phosphorylase, Chain C"/>
    <property type="match status" value="1"/>
</dbReference>
<dbReference type="InterPro" id="IPR035902">
    <property type="entry name" value="Nuc_phospho_transferase"/>
</dbReference>
<feature type="domain" description="Glycosyl transferase family 3 N-terminal" evidence="4">
    <location>
        <begin position="10"/>
        <end position="65"/>
    </location>
</feature>
<evidence type="ECO:0000259" key="4">
    <source>
        <dbReference type="Pfam" id="PF02885"/>
    </source>
</evidence>
<dbReference type="Gene3D" id="3.40.1030.10">
    <property type="entry name" value="Nucleoside phosphorylase/phosphoribosyltransferase catalytic domain"/>
    <property type="match status" value="1"/>
</dbReference>
<dbReference type="Proteomes" id="UP001211065">
    <property type="component" value="Unassembled WGS sequence"/>
</dbReference>
<evidence type="ECO:0000256" key="1">
    <source>
        <dbReference type="ARBA" id="ARBA00022676"/>
    </source>
</evidence>
<dbReference type="GO" id="GO:0004048">
    <property type="term" value="F:anthranilate phosphoribosyltransferase activity"/>
    <property type="evidence" value="ECO:0007669"/>
    <property type="project" value="InterPro"/>
</dbReference>
<protein>
    <submittedName>
        <fullName evidence="5">Anthranilate phosphoribosyltransferase</fullName>
    </submittedName>
</protein>
<sequence>MTVELMKTGLKKLTTDSKNFTAEDAACLTTIIMNGNATPAQVASFLTALKLTGKETEPNFVAAAKSVNEILVAASMRNASVHIPYVGPSGMIDGQMVVDIVGTGGDGQDTFNVSTASSLVAAGAGIKVAKHGNRASSSQCGSADVLEYLGCNLNSVEPPHVLQQLKYNNFCFLFAQKFHPSMKNVALPRKELGPLSNPAVPKRMVVGVHSKEIGLMMAESLKLSGIERGLVVCGDEGLDEISPEGVTNTWSFDSSSNDIKFKKIYPEADFGLKSHPLSTCKGGNVKFNAEIMLKLLRNELPPGSPLLNFVLINSAALIFTAGKAETFKEGVELARRSLADLKAFEAFDGFLKATNE</sequence>
<evidence type="ECO:0000313" key="6">
    <source>
        <dbReference type="Proteomes" id="UP001211065"/>
    </source>
</evidence>
<keyword evidence="1 5" id="KW-0328">Glycosyltransferase</keyword>
<evidence type="ECO:0000313" key="5">
    <source>
        <dbReference type="EMBL" id="KAJ3224346.1"/>
    </source>
</evidence>
<dbReference type="InterPro" id="IPR005940">
    <property type="entry name" value="Anthranilate_Pribosyl_Tfrase"/>
</dbReference>
<dbReference type="AlphaFoldDB" id="A0AAD5U4M0"/>
<evidence type="ECO:0000259" key="3">
    <source>
        <dbReference type="Pfam" id="PF00591"/>
    </source>
</evidence>
<dbReference type="Pfam" id="PF02885">
    <property type="entry name" value="Glycos_trans_3N"/>
    <property type="match status" value="1"/>
</dbReference>
<accession>A0AAD5U4M0</accession>
<proteinExistence type="predicted"/>
<gene>
    <name evidence="5" type="primary">TRP4</name>
    <name evidence="5" type="ORF">HK099_008590</name>
</gene>
<dbReference type="InterPro" id="IPR000312">
    <property type="entry name" value="Glycosyl_Trfase_fam3"/>
</dbReference>
<dbReference type="EMBL" id="JADGJW010000096">
    <property type="protein sequence ID" value="KAJ3224346.1"/>
    <property type="molecule type" value="Genomic_DNA"/>
</dbReference>
<organism evidence="5 6">
    <name type="scientific">Clydaea vesicula</name>
    <dbReference type="NCBI Taxonomy" id="447962"/>
    <lineage>
        <taxon>Eukaryota</taxon>
        <taxon>Fungi</taxon>
        <taxon>Fungi incertae sedis</taxon>
        <taxon>Chytridiomycota</taxon>
        <taxon>Chytridiomycota incertae sedis</taxon>
        <taxon>Chytridiomycetes</taxon>
        <taxon>Lobulomycetales</taxon>
        <taxon>Lobulomycetaceae</taxon>
        <taxon>Clydaea</taxon>
    </lineage>
</organism>
<dbReference type="SUPFAM" id="SSF52418">
    <property type="entry name" value="Nucleoside phosphorylase/phosphoribosyltransferase catalytic domain"/>
    <property type="match status" value="1"/>
</dbReference>
<dbReference type="InterPro" id="IPR017459">
    <property type="entry name" value="Glycosyl_Trfase_fam3_N_dom"/>
</dbReference>
<reference evidence="5" key="1">
    <citation type="submission" date="2020-05" db="EMBL/GenBank/DDBJ databases">
        <title>Phylogenomic resolution of chytrid fungi.</title>
        <authorList>
            <person name="Stajich J.E."/>
            <person name="Amses K."/>
            <person name="Simmons R."/>
            <person name="Seto K."/>
            <person name="Myers J."/>
            <person name="Bonds A."/>
            <person name="Quandt C.A."/>
            <person name="Barry K."/>
            <person name="Liu P."/>
            <person name="Grigoriev I."/>
            <person name="Longcore J.E."/>
            <person name="James T.Y."/>
        </authorList>
    </citation>
    <scope>NUCLEOTIDE SEQUENCE</scope>
    <source>
        <strain evidence="5">JEL0476</strain>
    </source>
</reference>
<dbReference type="PANTHER" id="PTHR43285">
    <property type="entry name" value="ANTHRANILATE PHOSPHORIBOSYLTRANSFERASE"/>
    <property type="match status" value="1"/>
</dbReference>
<comment type="caution">
    <text evidence="5">The sequence shown here is derived from an EMBL/GenBank/DDBJ whole genome shotgun (WGS) entry which is preliminary data.</text>
</comment>
<dbReference type="PANTHER" id="PTHR43285:SF2">
    <property type="entry name" value="ANTHRANILATE PHOSPHORIBOSYLTRANSFERASE"/>
    <property type="match status" value="1"/>
</dbReference>
<evidence type="ECO:0000256" key="2">
    <source>
        <dbReference type="ARBA" id="ARBA00022679"/>
    </source>
</evidence>
<keyword evidence="6" id="KW-1185">Reference proteome</keyword>
<dbReference type="SUPFAM" id="SSF47648">
    <property type="entry name" value="Nucleoside phosphorylase/phosphoribosyltransferase N-terminal domain"/>
    <property type="match status" value="1"/>
</dbReference>
<keyword evidence="2" id="KW-0808">Transferase</keyword>